<gene>
    <name evidence="8" type="ORF">AFUS01_LOCUS1485</name>
</gene>
<feature type="transmembrane region" description="Helical" evidence="7">
    <location>
        <begin position="175"/>
        <end position="198"/>
    </location>
</feature>
<name>A0A8J2J3P8_9HEXA</name>
<keyword evidence="3" id="KW-1003">Cell membrane</keyword>
<evidence type="ECO:0000313" key="9">
    <source>
        <dbReference type="Proteomes" id="UP000708208"/>
    </source>
</evidence>
<evidence type="ECO:0000313" key="8">
    <source>
        <dbReference type="EMBL" id="CAG7663056.1"/>
    </source>
</evidence>
<feature type="transmembrane region" description="Helical" evidence="7">
    <location>
        <begin position="327"/>
        <end position="345"/>
    </location>
</feature>
<evidence type="ECO:0000256" key="6">
    <source>
        <dbReference type="ARBA" id="ARBA00023136"/>
    </source>
</evidence>
<evidence type="ECO:0000256" key="1">
    <source>
        <dbReference type="ARBA" id="ARBA00004651"/>
    </source>
</evidence>
<dbReference type="Pfam" id="PF05631">
    <property type="entry name" value="MFS_5"/>
    <property type="match status" value="1"/>
</dbReference>
<protein>
    <recommendedName>
        <fullName evidence="10">Molybdate transporter 2 homolog</fullName>
    </recommendedName>
</protein>
<feature type="transmembrane region" description="Helical" evidence="7">
    <location>
        <begin position="294"/>
        <end position="315"/>
    </location>
</feature>
<evidence type="ECO:0000256" key="3">
    <source>
        <dbReference type="ARBA" id="ARBA00022475"/>
    </source>
</evidence>
<dbReference type="PANTHER" id="PTHR23516">
    <property type="entry name" value="SAM (S-ADENOSYL METHIONINE) TRANSPORTER"/>
    <property type="match status" value="1"/>
</dbReference>
<evidence type="ECO:0000256" key="7">
    <source>
        <dbReference type="SAM" id="Phobius"/>
    </source>
</evidence>
<feature type="transmembrane region" description="Helical" evidence="7">
    <location>
        <begin position="357"/>
        <end position="379"/>
    </location>
</feature>
<feature type="transmembrane region" description="Helical" evidence="7">
    <location>
        <begin position="245"/>
        <end position="266"/>
    </location>
</feature>
<dbReference type="InterPro" id="IPR008509">
    <property type="entry name" value="MOT2/MFSD5"/>
</dbReference>
<evidence type="ECO:0000256" key="5">
    <source>
        <dbReference type="ARBA" id="ARBA00022989"/>
    </source>
</evidence>
<keyword evidence="6 7" id="KW-0472">Membrane</keyword>
<evidence type="ECO:0000256" key="2">
    <source>
        <dbReference type="ARBA" id="ARBA00022448"/>
    </source>
</evidence>
<dbReference type="AlphaFoldDB" id="A0A8J2J3P8"/>
<keyword evidence="2" id="KW-0813">Transport</keyword>
<proteinExistence type="predicted"/>
<evidence type="ECO:0000256" key="4">
    <source>
        <dbReference type="ARBA" id="ARBA00022692"/>
    </source>
</evidence>
<dbReference type="GO" id="GO:0005886">
    <property type="term" value="C:plasma membrane"/>
    <property type="evidence" value="ECO:0007669"/>
    <property type="project" value="UniProtKB-SubCell"/>
</dbReference>
<feature type="transmembrane region" description="Helical" evidence="7">
    <location>
        <begin position="121"/>
        <end position="139"/>
    </location>
</feature>
<comment type="caution">
    <text evidence="8">The sequence shown here is derived from an EMBL/GenBank/DDBJ whole genome shotgun (WGS) entry which is preliminary data.</text>
</comment>
<feature type="transmembrane region" description="Helical" evidence="7">
    <location>
        <begin position="447"/>
        <end position="470"/>
    </location>
</feature>
<comment type="subcellular location">
    <subcellularLocation>
        <location evidence="1">Cell membrane</location>
        <topology evidence="1">Multi-pass membrane protein</topology>
    </subcellularLocation>
</comment>
<reference evidence="8" key="1">
    <citation type="submission" date="2021-06" db="EMBL/GenBank/DDBJ databases">
        <authorList>
            <person name="Hodson N. C."/>
            <person name="Mongue J. A."/>
            <person name="Jaron S. K."/>
        </authorList>
    </citation>
    <scope>NUCLEOTIDE SEQUENCE</scope>
</reference>
<dbReference type="PANTHER" id="PTHR23516:SF1">
    <property type="entry name" value="MOLYBDATE-ANION TRANSPORTER"/>
    <property type="match status" value="1"/>
</dbReference>
<accession>A0A8J2J3P8</accession>
<feature type="transmembrane region" description="Helical" evidence="7">
    <location>
        <begin position="385"/>
        <end position="402"/>
    </location>
</feature>
<dbReference type="OrthoDB" id="263957at2759"/>
<dbReference type="GO" id="GO:0015098">
    <property type="term" value="F:molybdate ion transmembrane transporter activity"/>
    <property type="evidence" value="ECO:0007669"/>
    <property type="project" value="InterPro"/>
</dbReference>
<dbReference type="CDD" id="cd17487">
    <property type="entry name" value="MFS_MFSD5_like"/>
    <property type="match status" value="1"/>
</dbReference>
<keyword evidence="4 7" id="KW-0812">Transmembrane</keyword>
<keyword evidence="9" id="KW-1185">Reference proteome</keyword>
<dbReference type="Proteomes" id="UP000708208">
    <property type="component" value="Unassembled WGS sequence"/>
</dbReference>
<evidence type="ECO:0008006" key="10">
    <source>
        <dbReference type="Google" id="ProtNLM"/>
    </source>
</evidence>
<dbReference type="EMBL" id="CAJVCH010008300">
    <property type="protein sequence ID" value="CAG7663056.1"/>
    <property type="molecule type" value="Genomic_DNA"/>
</dbReference>
<feature type="transmembrane region" description="Helical" evidence="7">
    <location>
        <begin position="34"/>
        <end position="58"/>
    </location>
</feature>
<feature type="transmembrane region" description="Helical" evidence="7">
    <location>
        <begin position="423"/>
        <end position="441"/>
    </location>
</feature>
<feature type="transmembrane region" description="Helical" evidence="7">
    <location>
        <begin position="210"/>
        <end position="233"/>
    </location>
</feature>
<organism evidence="8 9">
    <name type="scientific">Allacma fusca</name>
    <dbReference type="NCBI Taxonomy" id="39272"/>
    <lineage>
        <taxon>Eukaryota</taxon>
        <taxon>Metazoa</taxon>
        <taxon>Ecdysozoa</taxon>
        <taxon>Arthropoda</taxon>
        <taxon>Hexapoda</taxon>
        <taxon>Collembola</taxon>
        <taxon>Symphypleona</taxon>
        <taxon>Sminthuridae</taxon>
        <taxon>Allacma</taxon>
    </lineage>
</organism>
<keyword evidence="5 7" id="KW-1133">Transmembrane helix</keyword>
<sequence>MASGLVEELGKAISSSHLVPRHGRYLKLRFVRKVYSFTANQSGIISFSVSVILTLAWVQVQSDNGFAPRRNAATSIGPNKEFSLLQRKYFIPYFMALFSDWLQGPYVYKLYSYYGYAQDEIAVLYITGFAASVTFGTATGPLADKFGRKKLSITFCLMYTLCCLSKLSPSYDILLAGRVLGGISTSILFSVFESWYIHEHTVVWKYPLEWISITFSKATFFNGLLAIIAGVIAEVGADWLDLGPVAPFLTAIPFLVIASVWIYLTWDENLGQQERNWGGQCLEGLTTILGNRKILFLGLIQSIFESCMYIFVFLWTPVLEGGKPPLGLTFSSFMVAIMIGSSLYSHLLTRGFKSERILTVCLAIMSSCMFFCGFLSGPTWPNSEIFIYTSFLFLETAVGLYFPSIGYVRGEVIPDGLRANIMNWFRVPMNIITCGGLIGMHKLNTLYANQIMFLLCGALSILGLMISLVFSRMMKRSPIESTKEDLLT</sequence>